<accession>A0ABD3MCR1</accession>
<name>A0ABD3MCR1_9STRA</name>
<reference evidence="2 3" key="1">
    <citation type="submission" date="2024-10" db="EMBL/GenBank/DDBJ databases">
        <title>Updated reference genomes for cyclostephanoid diatoms.</title>
        <authorList>
            <person name="Roberts W.R."/>
            <person name="Alverson A.J."/>
        </authorList>
    </citation>
    <scope>NUCLEOTIDE SEQUENCE [LARGE SCALE GENOMIC DNA]</scope>
    <source>
        <strain evidence="2 3">AJA232-27</strain>
    </source>
</reference>
<organism evidence="2 3">
    <name type="scientific">Discostella pseudostelligera</name>
    <dbReference type="NCBI Taxonomy" id="259834"/>
    <lineage>
        <taxon>Eukaryota</taxon>
        <taxon>Sar</taxon>
        <taxon>Stramenopiles</taxon>
        <taxon>Ochrophyta</taxon>
        <taxon>Bacillariophyta</taxon>
        <taxon>Coscinodiscophyceae</taxon>
        <taxon>Thalassiosirophycidae</taxon>
        <taxon>Stephanodiscales</taxon>
        <taxon>Stephanodiscaceae</taxon>
        <taxon>Discostella</taxon>
    </lineage>
</organism>
<sequence>MGLQPLRSLLRKLVVAIILVSASLRNDWKLELTEDYDITSRYEDKSFCLTEGSLHQLAVDMFMHSSPPGTASYNKLKHVLDLNSEFYVEMGGVHGIFVQNEAVTSNMLYGYGLHPVGRKPSGPSNVTLVETMFTNSACPLQDVNCKDQARIFIQTEQYLKDHILLCHEAPNCIVLEFSEYNLRKAKNHDRVKNLADSFVLLPVMTQSPTSRLSIYEPAVVKDPQSRSIDMAFFGLITNRRQFLVESSNAYAAAHPDRVVRVGKDNNAESIGRQYPEAKVCLVAHSYTTESGGEYHRLSEIAPFGCIPVMEHFTDKIGIHIYEKCAGVVFANATNLVDAAADVVAKIDRGDYHDRINAIVDWWKAGIQWYTILRNVYSDELQHTSLSDV</sequence>
<keyword evidence="3" id="KW-1185">Reference proteome</keyword>
<dbReference type="EMBL" id="JALLBG020000151">
    <property type="protein sequence ID" value="KAL3761372.1"/>
    <property type="molecule type" value="Genomic_DNA"/>
</dbReference>
<evidence type="ECO:0000256" key="1">
    <source>
        <dbReference type="SAM" id="SignalP"/>
    </source>
</evidence>
<dbReference type="AlphaFoldDB" id="A0ABD3MCR1"/>
<evidence type="ECO:0000313" key="3">
    <source>
        <dbReference type="Proteomes" id="UP001530293"/>
    </source>
</evidence>
<feature type="signal peptide" evidence="1">
    <location>
        <begin position="1"/>
        <end position="25"/>
    </location>
</feature>
<protein>
    <submittedName>
        <fullName evidence="2">Uncharacterized protein</fullName>
    </submittedName>
</protein>
<dbReference type="Proteomes" id="UP001530293">
    <property type="component" value="Unassembled WGS sequence"/>
</dbReference>
<proteinExistence type="predicted"/>
<gene>
    <name evidence="2" type="ORF">ACHAWU_000506</name>
</gene>
<feature type="chain" id="PRO_5044772631" evidence="1">
    <location>
        <begin position="26"/>
        <end position="388"/>
    </location>
</feature>
<comment type="caution">
    <text evidence="2">The sequence shown here is derived from an EMBL/GenBank/DDBJ whole genome shotgun (WGS) entry which is preliminary data.</text>
</comment>
<evidence type="ECO:0000313" key="2">
    <source>
        <dbReference type="EMBL" id="KAL3761372.1"/>
    </source>
</evidence>
<keyword evidence="1" id="KW-0732">Signal</keyword>